<dbReference type="Proteomes" id="UP000007842">
    <property type="component" value="Chromosome"/>
</dbReference>
<dbReference type="EMBL" id="CP003219">
    <property type="protein sequence ID" value="AEW92954.1"/>
    <property type="molecule type" value="Genomic_DNA"/>
</dbReference>
<dbReference type="STRING" id="1003195.SCATT_05830"/>
<dbReference type="OrthoDB" id="9773060at2"/>
<proteinExistence type="predicted"/>
<accession>G8WRD7</accession>
<dbReference type="RefSeq" id="WP_014141353.1">
    <property type="nucleotide sequence ID" value="NC_016111.1"/>
</dbReference>
<dbReference type="KEGG" id="scy:SCATT_05830"/>
<feature type="domain" description="ParB-like N-terminal" evidence="1">
    <location>
        <begin position="9"/>
        <end position="95"/>
    </location>
</feature>
<evidence type="ECO:0000259" key="1">
    <source>
        <dbReference type="SMART" id="SM00470"/>
    </source>
</evidence>
<accession>F8JT19</accession>
<dbReference type="eggNOG" id="COG1475">
    <property type="taxonomic scope" value="Bacteria"/>
</dbReference>
<dbReference type="InterPro" id="IPR003115">
    <property type="entry name" value="ParB_N"/>
</dbReference>
<protein>
    <submittedName>
        <fullName evidence="2">Gp1</fullName>
    </submittedName>
</protein>
<dbReference type="HOGENOM" id="CLU_1383459_0_0_11"/>
<dbReference type="AlphaFoldDB" id="F8JT19"/>
<organism evidence="2 3">
    <name type="scientific">Streptantibioticus cattleyicolor (strain ATCC 35852 / DSM 46488 / JCM 4925 / NBRC 14057 / NRRL 8057)</name>
    <name type="common">Streptomyces cattleya</name>
    <dbReference type="NCBI Taxonomy" id="1003195"/>
    <lineage>
        <taxon>Bacteria</taxon>
        <taxon>Bacillati</taxon>
        <taxon>Actinomycetota</taxon>
        <taxon>Actinomycetes</taxon>
        <taxon>Kitasatosporales</taxon>
        <taxon>Streptomycetaceae</taxon>
        <taxon>Streptantibioticus</taxon>
    </lineage>
</organism>
<name>F8JT19_STREN</name>
<dbReference type="PATRIC" id="fig|1003195.11.peg.2195"/>
<reference evidence="3" key="1">
    <citation type="submission" date="2011-12" db="EMBL/GenBank/DDBJ databases">
        <title>Complete genome sequence of Streptomyces cattleya strain DSM 46488.</title>
        <authorList>
            <person name="Ou H.-Y."/>
            <person name="Li P."/>
            <person name="Zhao C."/>
            <person name="O'Hagan D."/>
            <person name="Deng Z."/>
        </authorList>
    </citation>
    <scope>NUCLEOTIDE SEQUENCE [LARGE SCALE GENOMIC DNA]</scope>
    <source>
        <strain evidence="3">ATCC 35852 / DSM 46488 / JCM 4925 / NBRC 14057 / NRRL 8057</strain>
    </source>
</reference>
<dbReference type="InterPro" id="IPR036086">
    <property type="entry name" value="ParB/Sulfiredoxin_sf"/>
</dbReference>
<dbReference type="Gene3D" id="3.90.1530.10">
    <property type="entry name" value="Conserved hypothetical protein from pyrococcus furiosus pfu- 392566-001, ParB domain"/>
    <property type="match status" value="1"/>
</dbReference>
<dbReference type="SMART" id="SM00470">
    <property type="entry name" value="ParB"/>
    <property type="match status" value="1"/>
</dbReference>
<evidence type="ECO:0000313" key="2">
    <source>
        <dbReference type="EMBL" id="AEW92954.1"/>
    </source>
</evidence>
<dbReference type="KEGG" id="sct:SCAT_0577"/>
<dbReference type="SUPFAM" id="SSF110849">
    <property type="entry name" value="ParB/Sulfiredoxin"/>
    <property type="match status" value="1"/>
</dbReference>
<evidence type="ECO:0000313" key="3">
    <source>
        <dbReference type="Proteomes" id="UP000007842"/>
    </source>
</evidence>
<sequence length="197" mass="21873">MPAEYVTTRDVPLDELMLFPGNAKRGDVEAIRQSLRRNGQYRSLIVREIPSGPLIVLAGNHTLQALAAEGAQTARCEIVRCDDAEARRINLADNRLAELGTYDNDALAELLSYLDGDYTGTGYTETDVEMLITPPPDLDALAAEFGEPEDDDLWPVLRFKVPPNVRDDFYDLSSGCETPDDDAARFIHLMNKLRSMA</sequence>
<dbReference type="Pfam" id="PF02195">
    <property type="entry name" value="ParB_N"/>
    <property type="match status" value="1"/>
</dbReference>
<keyword evidence="3" id="KW-1185">Reference proteome</keyword>
<gene>
    <name evidence="2" type="ordered locus">SCATT_05830</name>
</gene>